<keyword evidence="5" id="KW-0812">Transmembrane</keyword>
<keyword evidence="8" id="KW-0325">Glycoprotein</keyword>
<dbReference type="Proteomes" id="UP001151287">
    <property type="component" value="Unassembled WGS sequence"/>
</dbReference>
<dbReference type="PANTHER" id="PTHR20961">
    <property type="entry name" value="GLYCOSYLTRANSFERASE"/>
    <property type="match status" value="1"/>
</dbReference>
<keyword evidence="11" id="KW-1185">Reference proteome</keyword>
<evidence type="ECO:0000256" key="1">
    <source>
        <dbReference type="ARBA" id="ARBA00004323"/>
    </source>
</evidence>
<reference evidence="10" key="1">
    <citation type="journal article" date="2022" name="Cell">
        <title>Repeat-based holocentromeres influence genome architecture and karyotype evolution.</title>
        <authorList>
            <person name="Hofstatter P.G."/>
            <person name="Thangavel G."/>
            <person name="Lux T."/>
            <person name="Neumann P."/>
            <person name="Vondrak T."/>
            <person name="Novak P."/>
            <person name="Zhang M."/>
            <person name="Costa L."/>
            <person name="Castellani M."/>
            <person name="Scott A."/>
            <person name="Toegelov H."/>
            <person name="Fuchs J."/>
            <person name="Mata-Sucre Y."/>
            <person name="Dias Y."/>
            <person name="Vanzela A.L.L."/>
            <person name="Huettel B."/>
            <person name="Almeida C.C.S."/>
            <person name="Simkova H."/>
            <person name="Souza G."/>
            <person name="Pedrosa-Harand A."/>
            <person name="Macas J."/>
            <person name="Mayer K.F.X."/>
            <person name="Houben A."/>
            <person name="Marques A."/>
        </authorList>
    </citation>
    <scope>NUCLEOTIDE SEQUENCE</scope>
    <source>
        <strain evidence="10">RhyBre1mFocal</strain>
    </source>
</reference>
<evidence type="ECO:0000256" key="5">
    <source>
        <dbReference type="ARBA" id="ARBA00022692"/>
    </source>
</evidence>
<comment type="caution">
    <text evidence="10">The sequence shown here is derived from an EMBL/GenBank/DDBJ whole genome shotgun (WGS) entry which is preliminary data.</text>
</comment>
<keyword evidence="6" id="KW-1133">Transmembrane helix</keyword>
<dbReference type="Pfam" id="PF04577">
    <property type="entry name" value="Glyco_transf_61"/>
    <property type="match status" value="1"/>
</dbReference>
<proteinExistence type="predicted"/>
<comment type="subcellular location">
    <subcellularLocation>
        <location evidence="1">Golgi apparatus membrane</location>
        <topology evidence="1">Single-pass type II membrane protein</topology>
    </subcellularLocation>
</comment>
<dbReference type="EMBL" id="JAMQYH010000003">
    <property type="protein sequence ID" value="KAJ1693925.1"/>
    <property type="molecule type" value="Genomic_DNA"/>
</dbReference>
<evidence type="ECO:0000313" key="10">
    <source>
        <dbReference type="EMBL" id="KAJ1693925.1"/>
    </source>
</evidence>
<evidence type="ECO:0000256" key="7">
    <source>
        <dbReference type="ARBA" id="ARBA00023136"/>
    </source>
</evidence>
<keyword evidence="7" id="KW-0472">Membrane</keyword>
<dbReference type="InterPro" id="IPR007657">
    <property type="entry name" value="Glycosyltransferase_61"/>
</dbReference>
<dbReference type="AlphaFoldDB" id="A0A9Q0CHG0"/>
<gene>
    <name evidence="10" type="ORF">LUZ63_010623</name>
</gene>
<feature type="domain" description="Glycosyltransferase 61 catalytic" evidence="9">
    <location>
        <begin position="208"/>
        <end position="292"/>
    </location>
</feature>
<evidence type="ECO:0000256" key="4">
    <source>
        <dbReference type="ARBA" id="ARBA00022679"/>
    </source>
</evidence>
<dbReference type="PANTHER" id="PTHR20961:SF38">
    <property type="entry name" value="PROTEIN O-LINKED-MANNOSE BETA-1,4-N-ACETYLGLUCOSAMINYLTRANSFERASE 2"/>
    <property type="match status" value="1"/>
</dbReference>
<evidence type="ECO:0000256" key="6">
    <source>
        <dbReference type="ARBA" id="ARBA00022989"/>
    </source>
</evidence>
<evidence type="ECO:0000259" key="9">
    <source>
        <dbReference type="Pfam" id="PF04577"/>
    </source>
</evidence>
<evidence type="ECO:0000256" key="2">
    <source>
        <dbReference type="ARBA" id="ARBA00004881"/>
    </source>
</evidence>
<evidence type="ECO:0000256" key="8">
    <source>
        <dbReference type="ARBA" id="ARBA00023180"/>
    </source>
</evidence>
<dbReference type="OrthoDB" id="529273at2759"/>
<keyword evidence="4" id="KW-0808">Transferase</keyword>
<sequence length="389" mass="45039">MLSRSINVLRLDLSLPSWHFPSFHSSKIPNGFLPLKDLSRAKAPLEGTTWFMSSINDTFEAGEAEYLRFPSYQSEGQLLCLAGITFVSESHYGYDNICHGLFAVMPFAAWHYRKGCMRAARWVLYQRGELRKETSNWVTNLVELTFGEKMTVEKFQGAGEVNYKSSCFEEAVVFRHNEGKMLKEKKIQVYEMLRCKSREYCKIEERNGTQNLVKMTLLLRNGSRSFKDEAGVINVFRRECTKVKGCQLKVYLSENLTFCDQVKLMSETDILASPHGAQLTNLFFMDKNSSVMEFFPKGWKDLAGPGQFVFQWISAYSGMRHVGTWYDPKGDKCPYNDKSLCMTFYKNRQIGIDEHFISNWTSTVLKEERARKLHTLKIKRKPERKCKCS</sequence>
<dbReference type="GO" id="GO:0016763">
    <property type="term" value="F:pentosyltransferase activity"/>
    <property type="evidence" value="ECO:0007669"/>
    <property type="project" value="UniProtKB-ARBA"/>
</dbReference>
<keyword evidence="3" id="KW-0328">Glycosyltransferase</keyword>
<evidence type="ECO:0000313" key="11">
    <source>
        <dbReference type="Proteomes" id="UP001151287"/>
    </source>
</evidence>
<accession>A0A9Q0CHG0</accession>
<dbReference type="InterPro" id="IPR049625">
    <property type="entry name" value="Glyco_transf_61_cat"/>
</dbReference>
<protein>
    <recommendedName>
        <fullName evidence="9">Glycosyltransferase 61 catalytic domain-containing protein</fullName>
    </recommendedName>
</protein>
<dbReference type="GO" id="GO:0000139">
    <property type="term" value="C:Golgi membrane"/>
    <property type="evidence" value="ECO:0007669"/>
    <property type="project" value="UniProtKB-SubCell"/>
</dbReference>
<evidence type="ECO:0000256" key="3">
    <source>
        <dbReference type="ARBA" id="ARBA00022676"/>
    </source>
</evidence>
<name>A0A9Q0CHG0_9POAL</name>
<comment type="pathway">
    <text evidence="2">Glycan metabolism.</text>
</comment>
<organism evidence="10 11">
    <name type="scientific">Rhynchospora breviuscula</name>
    <dbReference type="NCBI Taxonomy" id="2022672"/>
    <lineage>
        <taxon>Eukaryota</taxon>
        <taxon>Viridiplantae</taxon>
        <taxon>Streptophyta</taxon>
        <taxon>Embryophyta</taxon>
        <taxon>Tracheophyta</taxon>
        <taxon>Spermatophyta</taxon>
        <taxon>Magnoliopsida</taxon>
        <taxon>Liliopsida</taxon>
        <taxon>Poales</taxon>
        <taxon>Cyperaceae</taxon>
        <taxon>Cyperoideae</taxon>
        <taxon>Rhynchosporeae</taxon>
        <taxon>Rhynchospora</taxon>
    </lineage>
</organism>